<dbReference type="STRING" id="655015.B1812_15005"/>
<reference evidence="1 2" key="1">
    <citation type="submission" date="2017-02" db="EMBL/GenBank/DDBJ databases">
        <authorList>
            <person name="Peterson S.W."/>
        </authorList>
    </citation>
    <scope>NUCLEOTIDE SEQUENCE [LARGE SCALE GENOMIC DNA]</scope>
    <source>
        <strain evidence="1 2">S285</strain>
    </source>
</reference>
<accession>A0A1W6MXA3</accession>
<evidence type="ECO:0000313" key="2">
    <source>
        <dbReference type="Proteomes" id="UP000193978"/>
    </source>
</evidence>
<dbReference type="Pfam" id="PF05135">
    <property type="entry name" value="Phage_connect_1"/>
    <property type="match status" value="1"/>
</dbReference>
<name>A0A1W6MXA3_9HYPH</name>
<dbReference type="InterPro" id="IPR021146">
    <property type="entry name" value="Phage_gp6-like_head-tail"/>
</dbReference>
<dbReference type="OrthoDB" id="7983110at2"/>
<organism evidence="1 2">
    <name type="scientific">Methylocystis bryophila</name>
    <dbReference type="NCBI Taxonomy" id="655015"/>
    <lineage>
        <taxon>Bacteria</taxon>
        <taxon>Pseudomonadati</taxon>
        <taxon>Pseudomonadota</taxon>
        <taxon>Alphaproteobacteria</taxon>
        <taxon>Hyphomicrobiales</taxon>
        <taxon>Methylocystaceae</taxon>
        <taxon>Methylocystis</taxon>
    </lineage>
</organism>
<evidence type="ECO:0000313" key="1">
    <source>
        <dbReference type="EMBL" id="ARN82176.1"/>
    </source>
</evidence>
<dbReference type="Gene3D" id="1.10.3230.30">
    <property type="entry name" value="Phage gp6-like head-tail connector protein"/>
    <property type="match status" value="1"/>
</dbReference>
<protein>
    <recommendedName>
        <fullName evidence="3">Phage gp6-like head-tail connector protein</fullName>
    </recommendedName>
</protein>
<dbReference type="KEGG" id="mbry:B1812_15005"/>
<gene>
    <name evidence="1" type="ORF">B1812_15005</name>
</gene>
<dbReference type="EMBL" id="CP019948">
    <property type="protein sequence ID" value="ARN82176.1"/>
    <property type="molecule type" value="Genomic_DNA"/>
</dbReference>
<dbReference type="AlphaFoldDB" id="A0A1W6MXA3"/>
<dbReference type="Proteomes" id="UP000193978">
    <property type="component" value="Chromosome"/>
</dbReference>
<dbReference type="CDD" id="cd08054">
    <property type="entry name" value="gp6"/>
    <property type="match status" value="1"/>
</dbReference>
<evidence type="ECO:0008006" key="3">
    <source>
        <dbReference type="Google" id="ProtNLM"/>
    </source>
</evidence>
<proteinExistence type="predicted"/>
<keyword evidence="2" id="KW-1185">Reference proteome</keyword>
<sequence length="282" mass="30110">MERLVMTTGDLVQLATVKSWLGVTSSVDDALLSGLITQISRAIYNYINRSFVLPANVTEAYDGSGRDSLILRNWPVGSISAVVVDGKLIPPAPLMVAGVETAPGYVLEQADDQPPGAMQQLFLRGPYRFHKGRQNVVVSYRAGYEIIGETQVAPQQAPFQLTALSPYGVFAKDTGVAYANGVSLNAVAANPGAGQYSVDAASGTYSLSAADAGAMLSLSYGYIPADLAQCALEWVADRYRYKDRIGVSSRSLGGQETTAYQNRAAPDFVLASLVNFRRIIAN</sequence>